<feature type="compositionally biased region" description="Low complexity" evidence="5">
    <location>
        <begin position="136"/>
        <end position="147"/>
    </location>
</feature>
<feature type="compositionally biased region" description="Polar residues" evidence="5">
    <location>
        <begin position="24"/>
        <end position="59"/>
    </location>
</feature>
<feature type="transmembrane region" description="Helical" evidence="6">
    <location>
        <begin position="306"/>
        <end position="324"/>
    </location>
</feature>
<reference evidence="7 8" key="1">
    <citation type="journal article" date="2009" name="Nature">
        <title>Evolution of pathogenicity and sexual reproduction in eight Candida genomes.</title>
        <authorList>
            <person name="Butler G."/>
            <person name="Rasmussen M.D."/>
            <person name="Lin M.F."/>
            <person name="Santos M.A."/>
            <person name="Sakthikumar S."/>
            <person name="Munro C.A."/>
            <person name="Rheinbay E."/>
            <person name="Grabherr M."/>
            <person name="Forche A."/>
            <person name="Reedy J.L."/>
            <person name="Agrafioti I."/>
            <person name="Arnaud M.B."/>
            <person name="Bates S."/>
            <person name="Brown A.J."/>
            <person name="Brunke S."/>
            <person name="Costanzo M.C."/>
            <person name="Fitzpatrick D.A."/>
            <person name="de Groot P.W."/>
            <person name="Harris D."/>
            <person name="Hoyer L.L."/>
            <person name="Hube B."/>
            <person name="Klis F.M."/>
            <person name="Kodira C."/>
            <person name="Lennard N."/>
            <person name="Logue M.E."/>
            <person name="Martin R."/>
            <person name="Neiman A.M."/>
            <person name="Nikolaou E."/>
            <person name="Quail M.A."/>
            <person name="Quinn J."/>
            <person name="Santos M.C."/>
            <person name="Schmitzberger F.F."/>
            <person name="Sherlock G."/>
            <person name="Shah P."/>
            <person name="Silverstein K.A."/>
            <person name="Skrzypek M.S."/>
            <person name="Soll D."/>
            <person name="Staggs R."/>
            <person name="Stansfield I."/>
            <person name="Stumpf M.P."/>
            <person name="Sudbery P.E."/>
            <person name="Srikantha T."/>
            <person name="Zeng Q."/>
            <person name="Berman J."/>
            <person name="Berriman M."/>
            <person name="Heitman J."/>
            <person name="Gow N.A."/>
            <person name="Lorenz M.C."/>
            <person name="Birren B.W."/>
            <person name="Kellis M."/>
            <person name="Cuomo C.A."/>
        </authorList>
    </citation>
    <scope>NUCLEOTIDE SEQUENCE [LARGE SCALE GENOMIC DNA]</scope>
    <source>
        <strain evidence="8">ATCC 11503 / BCRC 21390 / CBS 2605 / JCM 1781 / NBRC 1676 / NRRL YB-4239</strain>
    </source>
</reference>
<feature type="compositionally biased region" description="Polar residues" evidence="5">
    <location>
        <begin position="104"/>
        <end position="117"/>
    </location>
</feature>
<dbReference type="HOGENOM" id="CLU_072117_0_0_1"/>
<dbReference type="AlphaFoldDB" id="A5E5P9"/>
<dbReference type="Proteomes" id="UP000001996">
    <property type="component" value="Unassembled WGS sequence"/>
</dbReference>
<proteinExistence type="predicted"/>
<comment type="subcellular location">
    <subcellularLocation>
        <location evidence="1">Membrane</location>
        <topology evidence="1">Multi-pass membrane protein</topology>
    </subcellularLocation>
</comment>
<keyword evidence="4 6" id="KW-0472">Membrane</keyword>
<dbReference type="OMA" id="TNQMSER"/>
<protein>
    <submittedName>
        <fullName evidence="7">Protein ORM2</fullName>
    </submittedName>
</protein>
<evidence type="ECO:0000256" key="4">
    <source>
        <dbReference type="ARBA" id="ARBA00023136"/>
    </source>
</evidence>
<keyword evidence="3 6" id="KW-1133">Transmembrane helix</keyword>
<evidence type="ECO:0000256" key="2">
    <source>
        <dbReference type="ARBA" id="ARBA00022692"/>
    </source>
</evidence>
<dbReference type="InParanoid" id="A5E5P9"/>
<organism evidence="7 8">
    <name type="scientific">Lodderomyces elongisporus (strain ATCC 11503 / CBS 2605 / JCM 1781 / NBRC 1676 / NRRL YB-4239)</name>
    <name type="common">Yeast</name>
    <name type="synonym">Saccharomyces elongisporus</name>
    <dbReference type="NCBI Taxonomy" id="379508"/>
    <lineage>
        <taxon>Eukaryota</taxon>
        <taxon>Fungi</taxon>
        <taxon>Dikarya</taxon>
        <taxon>Ascomycota</taxon>
        <taxon>Saccharomycotina</taxon>
        <taxon>Pichiomycetes</taxon>
        <taxon>Debaryomycetaceae</taxon>
        <taxon>Candida/Lodderomyces clade</taxon>
        <taxon>Lodderomyces</taxon>
    </lineage>
</organism>
<dbReference type="OrthoDB" id="1932233at2759"/>
<dbReference type="GO" id="GO:0005789">
    <property type="term" value="C:endoplasmic reticulum membrane"/>
    <property type="evidence" value="ECO:0007669"/>
    <property type="project" value="InterPro"/>
</dbReference>
<feature type="compositionally biased region" description="Polar residues" evidence="5">
    <location>
        <begin position="1"/>
        <end position="11"/>
    </location>
</feature>
<dbReference type="STRING" id="379508.A5E5P9"/>
<dbReference type="GeneID" id="5231155"/>
<name>A5E5P9_LODEL</name>
<dbReference type="InterPro" id="IPR007203">
    <property type="entry name" value="ORMDL"/>
</dbReference>
<gene>
    <name evidence="7" type="ORF">LELG_04938</name>
</gene>
<feature type="region of interest" description="Disordered" evidence="5">
    <location>
        <begin position="81"/>
        <end position="172"/>
    </location>
</feature>
<evidence type="ECO:0000256" key="1">
    <source>
        <dbReference type="ARBA" id="ARBA00004141"/>
    </source>
</evidence>
<dbReference type="Pfam" id="PF04061">
    <property type="entry name" value="ORMDL"/>
    <property type="match status" value="1"/>
</dbReference>
<feature type="region of interest" description="Disordered" evidence="5">
    <location>
        <begin position="1"/>
        <end position="59"/>
    </location>
</feature>
<feature type="compositionally biased region" description="Low complexity" evidence="5">
    <location>
        <begin position="89"/>
        <end position="103"/>
    </location>
</feature>
<sequence>MTDISSNSNESPLLKPAEIKITPPLSQQQELRQPPSISRGSSYNAATGTKGVSSTTANFSNSFAGVPIQAAEASQNSIDPLSKNSLNLSHTSPSHITSSPSSSYATGHTSVQSNPGSPRSRRSSYAPTTIGGGASGSSPSRFRSNSGTTTNDLTPTPSHHQPAHIVTRQRRSSSLIQHLEPDTLDTKIDQALNPNVNANWVNQKGAWVIHIVIIILLKIFYNFISVLDNDWKWTLTNLTYTIGSYIMFHQVKRTPFEFNSGAYDNLTMWEQIDNGDQYTPTKKFLMLVPIGLFLISTHYSKYDLNLFLLNGLSCLCVVIPKLAFAHRLRVTLY</sequence>
<dbReference type="eggNOG" id="KOG3319">
    <property type="taxonomic scope" value="Eukaryota"/>
</dbReference>
<keyword evidence="8" id="KW-1185">Reference proteome</keyword>
<evidence type="ECO:0000256" key="3">
    <source>
        <dbReference type="ARBA" id="ARBA00022989"/>
    </source>
</evidence>
<evidence type="ECO:0000313" key="7">
    <source>
        <dbReference type="EMBL" id="EDK46757.1"/>
    </source>
</evidence>
<keyword evidence="2 6" id="KW-0812">Transmembrane</keyword>
<dbReference type="FunCoup" id="A5E5P9">
    <property type="interactions" value="517"/>
</dbReference>
<dbReference type="EMBL" id="CH981530">
    <property type="protein sequence ID" value="EDK46757.1"/>
    <property type="molecule type" value="Genomic_DNA"/>
</dbReference>
<dbReference type="PANTHER" id="PTHR12665">
    <property type="entry name" value="ORMDL PROTEINS"/>
    <property type="match status" value="1"/>
</dbReference>
<feature type="compositionally biased region" description="Polar residues" evidence="5">
    <location>
        <begin position="148"/>
        <end position="159"/>
    </location>
</feature>
<accession>A5E5P9</accession>
<evidence type="ECO:0000256" key="6">
    <source>
        <dbReference type="SAM" id="Phobius"/>
    </source>
</evidence>
<feature type="transmembrane region" description="Helical" evidence="6">
    <location>
        <begin position="205"/>
        <end position="224"/>
    </location>
</feature>
<evidence type="ECO:0000313" key="8">
    <source>
        <dbReference type="Proteomes" id="UP000001996"/>
    </source>
</evidence>
<dbReference type="KEGG" id="lel:PVL30_005673"/>
<evidence type="ECO:0000256" key="5">
    <source>
        <dbReference type="SAM" id="MobiDB-lite"/>
    </source>
</evidence>
<dbReference type="VEuPathDB" id="FungiDB:LELG_04938"/>